<accession>A0ABY3SXK7</accession>
<keyword evidence="2" id="KW-1185">Reference proteome</keyword>
<gene>
    <name evidence="1" type="ORF">L2Y54_18380</name>
</gene>
<organism evidence="1 2">
    <name type="scientific">Thiothrix winogradskyi</name>
    <dbReference type="NCBI Taxonomy" id="96472"/>
    <lineage>
        <taxon>Bacteria</taxon>
        <taxon>Pseudomonadati</taxon>
        <taxon>Pseudomonadota</taxon>
        <taxon>Gammaproteobacteria</taxon>
        <taxon>Thiotrichales</taxon>
        <taxon>Thiotrichaceae</taxon>
        <taxon>Thiothrix</taxon>
    </lineage>
</organism>
<dbReference type="Proteomes" id="UP001054801">
    <property type="component" value="Chromosome"/>
</dbReference>
<proteinExistence type="predicted"/>
<name>A0ABY3SXK7_9GAMM</name>
<protein>
    <submittedName>
        <fullName evidence="1">Uncharacterized protein</fullName>
    </submittedName>
</protein>
<evidence type="ECO:0000313" key="1">
    <source>
        <dbReference type="EMBL" id="UJS23884.1"/>
    </source>
</evidence>
<sequence>MESTNKKALAAANNQGAIVKTSKLNYRTVRLIFQLDLDVFTAIFKEFNNGGVNHASC</sequence>
<dbReference type="EMBL" id="CP091244">
    <property type="protein sequence ID" value="UJS23884.1"/>
    <property type="molecule type" value="Genomic_DNA"/>
</dbReference>
<dbReference type="RefSeq" id="WP_236498110.1">
    <property type="nucleotide sequence ID" value="NZ_CP091244.1"/>
</dbReference>
<evidence type="ECO:0000313" key="2">
    <source>
        <dbReference type="Proteomes" id="UP001054801"/>
    </source>
</evidence>
<reference evidence="1" key="1">
    <citation type="journal article" date="2022" name="Microorganisms">
        <title>Two New Species of Filamentous Sulfur Bacteria of the Genus Thiothrix, Thiothrix winogradskyi sp. nov. and 'Candidatus Thiothrix sulfatifontis' sp. nov.</title>
        <authorList>
            <person name="Ravin N.V."/>
            <person name="Rossetti S."/>
            <person name="Beletsky A.V."/>
            <person name="Kadnikov V.V."/>
            <person name="Rudenko T.S."/>
            <person name="Smolyakov D.D."/>
            <person name="Moskvitina M.I."/>
            <person name="Gureeva M.V."/>
            <person name="Mardanov A.V."/>
            <person name="Grabovich M.Y."/>
        </authorList>
    </citation>
    <scope>NUCLEOTIDE SEQUENCE</scope>
    <source>
        <strain evidence="1">CT3</strain>
    </source>
</reference>